<accession>K1V5E1</accession>
<dbReference type="AlphaFoldDB" id="K1V5E1"/>
<evidence type="ECO:0000256" key="1">
    <source>
        <dbReference type="SAM" id="MobiDB-lite"/>
    </source>
</evidence>
<sequence length="26" mass="3150">MMDVENRRLKEELSTAKKEAVRWSNK</sequence>
<proteinExistence type="predicted"/>
<gene>
    <name evidence="2" type="ORF">LEA_02798</name>
</gene>
<feature type="region of interest" description="Disordered" evidence="1">
    <location>
        <begin position="1"/>
        <end position="26"/>
    </location>
</feature>
<reference evidence="2" key="1">
    <citation type="journal article" date="2013" name="Environ. Microbiol.">
        <title>Microbiota from the distal guts of lean and obese adolescents exhibit partial functional redundancy besides clear differences in community structure.</title>
        <authorList>
            <person name="Ferrer M."/>
            <person name="Ruiz A."/>
            <person name="Lanza F."/>
            <person name="Haange S.B."/>
            <person name="Oberbach A."/>
            <person name="Till H."/>
            <person name="Bargiela R."/>
            <person name="Campoy C."/>
            <person name="Segura M.T."/>
            <person name="Richter M."/>
            <person name="von Bergen M."/>
            <person name="Seifert J."/>
            <person name="Suarez A."/>
        </authorList>
    </citation>
    <scope>NUCLEOTIDE SEQUENCE</scope>
</reference>
<evidence type="ECO:0000313" key="2">
    <source>
        <dbReference type="EMBL" id="EKC79101.1"/>
    </source>
</evidence>
<comment type="caution">
    <text evidence="2">The sequence shown here is derived from an EMBL/GenBank/DDBJ whole genome shotgun (WGS) entry which is preliminary data.</text>
</comment>
<dbReference type="EMBL" id="AJWY01001891">
    <property type="protein sequence ID" value="EKC79101.1"/>
    <property type="molecule type" value="Genomic_DNA"/>
</dbReference>
<organism evidence="2">
    <name type="scientific">human gut metagenome</name>
    <dbReference type="NCBI Taxonomy" id="408170"/>
    <lineage>
        <taxon>unclassified sequences</taxon>
        <taxon>metagenomes</taxon>
        <taxon>organismal metagenomes</taxon>
    </lineage>
</organism>
<name>K1V5E1_9ZZZZ</name>
<protein>
    <submittedName>
        <fullName evidence="2">Uncharacterized protein</fullName>
    </submittedName>
</protein>
<feature type="non-terminal residue" evidence="2">
    <location>
        <position position="26"/>
    </location>
</feature>